<dbReference type="CDD" id="cd11010">
    <property type="entry name" value="S1-P1_nuclease"/>
    <property type="match status" value="1"/>
</dbReference>
<evidence type="ECO:0000256" key="5">
    <source>
        <dbReference type="ARBA" id="ARBA00022801"/>
    </source>
</evidence>
<gene>
    <name evidence="10" type="ORF">BASA50_010902</name>
</gene>
<dbReference type="EMBL" id="JAFCIX010000545">
    <property type="protein sequence ID" value="KAH6588039.1"/>
    <property type="molecule type" value="Genomic_DNA"/>
</dbReference>
<evidence type="ECO:0000313" key="11">
    <source>
        <dbReference type="Proteomes" id="UP001648503"/>
    </source>
</evidence>
<comment type="caution">
    <text evidence="10">The sequence shown here is derived from an EMBL/GenBank/DDBJ whole genome shotgun (WGS) entry which is preliminary data.</text>
</comment>
<evidence type="ECO:0000256" key="2">
    <source>
        <dbReference type="ARBA" id="ARBA00022722"/>
    </source>
</evidence>
<evidence type="ECO:0000256" key="7">
    <source>
        <dbReference type="ARBA" id="ARBA00023180"/>
    </source>
</evidence>
<dbReference type="InterPro" id="IPR008947">
    <property type="entry name" value="PLipase_C/P1_nuclease_dom_sf"/>
</dbReference>
<evidence type="ECO:0000256" key="4">
    <source>
        <dbReference type="ARBA" id="ARBA00022759"/>
    </source>
</evidence>
<evidence type="ECO:0000256" key="9">
    <source>
        <dbReference type="SAM" id="SignalP"/>
    </source>
</evidence>
<dbReference type="PANTHER" id="PTHR33146">
    <property type="entry name" value="ENDONUCLEASE 4"/>
    <property type="match status" value="1"/>
</dbReference>
<keyword evidence="4" id="KW-0255">Endonuclease</keyword>
<evidence type="ECO:0000313" key="10">
    <source>
        <dbReference type="EMBL" id="KAH6588039.1"/>
    </source>
</evidence>
<keyword evidence="3" id="KW-0479">Metal-binding</keyword>
<proteinExistence type="inferred from homology"/>
<dbReference type="Proteomes" id="UP001648503">
    <property type="component" value="Unassembled WGS sequence"/>
</dbReference>
<evidence type="ECO:0000256" key="3">
    <source>
        <dbReference type="ARBA" id="ARBA00022723"/>
    </source>
</evidence>
<feature type="region of interest" description="Disordered" evidence="8">
    <location>
        <begin position="305"/>
        <end position="404"/>
    </location>
</feature>
<keyword evidence="9" id="KW-0732">Signal</keyword>
<evidence type="ECO:0000256" key="1">
    <source>
        <dbReference type="ARBA" id="ARBA00009547"/>
    </source>
</evidence>
<sequence length="509" mass="56857">MRISIATVCSVAIFALPSVTAWGVVAHRVICLVAKQFLTKEGLTYVDAYLHQQPMELIGSWADNDRESYKDYDAPEYHFTLSMDPSGTQCVYDDHRDCANGICLSSAIAWHNKILRESTSPDDPGAEESVKYLLHYVSDVCQPLHASGYIDLNIEKGGSLTRARFGGRSRSLHSIWDTAIPEKRVQDDFQGSEALYANYLIESIKTGENKVLSESWTSKLSIDAVNDIGNSVVAIDYTAESYELSCSVVWAKHKEYRGTNFDNKYYRDVFKTVDMQISKAGLRVAHWLNQLARFNPQTKVEAATLPTAQPGESNIEKNSPPPQESMSQSKKDPSMSSKQLVSGAQKPDDPPPSNSDHDDHQVDDDDAAEWQVVKKKRPRSDTATTKGKGGNSSKGKGATRQSEQTTINKGIRLFTGARLSTAIGPLLVETGIGSLLIRSLVSRVRLLEWSVTKRTPINAICSGTDNDVFTLNVQGQLVRSQRWFWSRRTKQLYRNRYWLTPQVRPKTVK</sequence>
<keyword evidence="5" id="KW-0378">Hydrolase</keyword>
<keyword evidence="2" id="KW-0540">Nuclease</keyword>
<reference evidence="10 11" key="1">
    <citation type="submission" date="2021-02" db="EMBL/GenBank/DDBJ databases">
        <title>Variation within the Batrachochytrium salamandrivorans European outbreak.</title>
        <authorList>
            <person name="Kelly M."/>
            <person name="Pasmans F."/>
            <person name="Shea T.P."/>
            <person name="Munoz J.F."/>
            <person name="Carranza S."/>
            <person name="Cuomo C.A."/>
            <person name="Martel A."/>
        </authorList>
    </citation>
    <scope>NUCLEOTIDE SEQUENCE [LARGE SCALE GENOMIC DNA]</scope>
    <source>
        <strain evidence="10 11">AMFP18/2</strain>
    </source>
</reference>
<evidence type="ECO:0000256" key="6">
    <source>
        <dbReference type="ARBA" id="ARBA00023157"/>
    </source>
</evidence>
<feature type="chain" id="PRO_5045908041" evidence="9">
    <location>
        <begin position="22"/>
        <end position="509"/>
    </location>
</feature>
<name>A0ABQ8EXJ7_9FUNG</name>
<dbReference type="SUPFAM" id="SSF48537">
    <property type="entry name" value="Phospholipase C/P1 nuclease"/>
    <property type="match status" value="1"/>
</dbReference>
<keyword evidence="6" id="KW-1015">Disulfide bond</keyword>
<keyword evidence="11" id="KW-1185">Reference proteome</keyword>
<dbReference type="PANTHER" id="PTHR33146:SF26">
    <property type="entry name" value="ENDONUCLEASE 4"/>
    <property type="match status" value="1"/>
</dbReference>
<keyword evidence="7" id="KW-0325">Glycoprotein</keyword>
<evidence type="ECO:0000256" key="8">
    <source>
        <dbReference type="SAM" id="MobiDB-lite"/>
    </source>
</evidence>
<dbReference type="Pfam" id="PF02265">
    <property type="entry name" value="S1-P1_nuclease"/>
    <property type="match status" value="1"/>
</dbReference>
<dbReference type="InterPro" id="IPR003154">
    <property type="entry name" value="S1/P1nuclease"/>
</dbReference>
<dbReference type="Gene3D" id="1.10.575.10">
    <property type="entry name" value="P1 Nuclease"/>
    <property type="match status" value="1"/>
</dbReference>
<organism evidence="10 11">
    <name type="scientific">Batrachochytrium salamandrivorans</name>
    <dbReference type="NCBI Taxonomy" id="1357716"/>
    <lineage>
        <taxon>Eukaryota</taxon>
        <taxon>Fungi</taxon>
        <taxon>Fungi incertae sedis</taxon>
        <taxon>Chytridiomycota</taxon>
        <taxon>Chytridiomycota incertae sedis</taxon>
        <taxon>Chytridiomycetes</taxon>
        <taxon>Rhizophydiales</taxon>
        <taxon>Rhizophydiales incertae sedis</taxon>
        <taxon>Batrachochytrium</taxon>
    </lineage>
</organism>
<feature type="compositionally biased region" description="Polar residues" evidence="8">
    <location>
        <begin position="324"/>
        <end position="342"/>
    </location>
</feature>
<accession>A0ABQ8EXJ7</accession>
<protein>
    <submittedName>
        <fullName evidence="10">Uncharacterized protein</fullName>
    </submittedName>
</protein>
<feature type="signal peptide" evidence="9">
    <location>
        <begin position="1"/>
        <end position="21"/>
    </location>
</feature>
<comment type="similarity">
    <text evidence="1">Belongs to the nuclease type I family.</text>
</comment>